<dbReference type="GeneID" id="76149387"/>
<reference evidence="6 7" key="1">
    <citation type="journal article" date="2022" name="DNA Res.">
        <title>Genome analysis of five recently described species of the CUG-Ser clade uncovers Candida theae as a new hybrid lineage with pathogenic potential in the Candida parapsilosis species complex.</title>
        <authorList>
            <person name="Mixao V."/>
            <person name="Del Olmo V."/>
            <person name="Hegedusova E."/>
            <person name="Saus E."/>
            <person name="Pryszcz L."/>
            <person name="Cillingova A."/>
            <person name="Nosek J."/>
            <person name="Gabaldon T."/>
        </authorList>
    </citation>
    <scope>NUCLEOTIDE SEQUENCE [LARGE SCALE GENOMIC DNA]</scope>
    <source>
        <strain evidence="6 7">CBS 12239</strain>
    </source>
</reference>
<dbReference type="AlphaFoldDB" id="A0AAD5FZZ4"/>
<dbReference type="Pfam" id="PF03167">
    <property type="entry name" value="UDG"/>
    <property type="match status" value="1"/>
</dbReference>
<dbReference type="SUPFAM" id="SSF52141">
    <property type="entry name" value="Uracil-DNA glycosylase-like"/>
    <property type="match status" value="1"/>
</dbReference>
<dbReference type="Gene3D" id="3.40.470.10">
    <property type="entry name" value="Uracil-DNA glycosylase-like domain"/>
    <property type="match status" value="1"/>
</dbReference>
<feature type="region of interest" description="Disordered" evidence="4">
    <location>
        <begin position="1"/>
        <end position="26"/>
    </location>
</feature>
<feature type="domain" description="Uracil-DNA glycosylase-like" evidence="5">
    <location>
        <begin position="95"/>
        <end position="270"/>
    </location>
</feature>
<evidence type="ECO:0000256" key="1">
    <source>
        <dbReference type="ARBA" id="ARBA00022763"/>
    </source>
</evidence>
<evidence type="ECO:0000313" key="7">
    <source>
        <dbReference type="Proteomes" id="UP001204833"/>
    </source>
</evidence>
<dbReference type="CDD" id="cd10028">
    <property type="entry name" value="UDG-F2_TDG_MUG"/>
    <property type="match status" value="1"/>
</dbReference>
<accession>A0AAD5FZZ4</accession>
<dbReference type="Proteomes" id="UP001204833">
    <property type="component" value="Unassembled WGS sequence"/>
</dbReference>
<dbReference type="PANTHER" id="PTHR12159">
    <property type="entry name" value="G/T AND G/U MISMATCH-SPECIFIC DNA GLYCOSYLASE"/>
    <property type="match status" value="1"/>
</dbReference>
<organism evidence="6 7">
    <name type="scientific">Candida theae</name>
    <dbReference type="NCBI Taxonomy" id="1198502"/>
    <lineage>
        <taxon>Eukaryota</taxon>
        <taxon>Fungi</taxon>
        <taxon>Dikarya</taxon>
        <taxon>Ascomycota</taxon>
        <taxon>Saccharomycotina</taxon>
        <taxon>Pichiomycetes</taxon>
        <taxon>Debaryomycetaceae</taxon>
        <taxon>Candida/Lodderomyces clade</taxon>
        <taxon>Candida</taxon>
    </lineage>
</organism>
<evidence type="ECO:0000256" key="3">
    <source>
        <dbReference type="ARBA" id="ARBA00023204"/>
    </source>
</evidence>
<keyword evidence="7" id="KW-1185">Reference proteome</keyword>
<dbReference type="InterPro" id="IPR015637">
    <property type="entry name" value="MUG/TDG"/>
</dbReference>
<keyword evidence="1" id="KW-0227">DNA damage</keyword>
<sequence length="391" mass="43680">MSENTYRDTQTEDTSQPYKVEISQTSQQSQELKSIIHSFKHNHDVSYYPNITMKMKKNAKISKNPQIRRTSSPQKRANVAVADTTKLPDLRQSLSTNLDLLFIGFNPGVQSSIQQHHYAHHSNLFWKLFNKSKLLEKVLAQKEEPNNDYALNDLLRNGCSAKDDFELIKYGIGFTDLALRCTATAAELTAEEKLNNIPRLIHEINFSGARNVVLVGKGIWEMIVKHFASELKTKLKLTKDNFRWGKIAIGEDAQYNRVLKLITSPSSSLISKFSSSATIIKDPIANTFVVVATTDLKGQHTNLDTILFSLLPSPIPSPIPLQGNKTEVVTTKSYAPGAGSNLVSFGFQTDVPVKTTSSIVRANVGSLETELFRVRQSIELSSQQAQEKLDK</sequence>
<dbReference type="GO" id="GO:0008263">
    <property type="term" value="F:pyrimidine-specific mismatch base pair DNA N-glycosylase activity"/>
    <property type="evidence" value="ECO:0007669"/>
    <property type="project" value="TreeGrafter"/>
</dbReference>
<evidence type="ECO:0000256" key="2">
    <source>
        <dbReference type="ARBA" id="ARBA00022801"/>
    </source>
</evidence>
<name>A0AAD5FZZ4_9ASCO</name>
<dbReference type="GO" id="GO:0006285">
    <property type="term" value="P:base-excision repair, AP site formation"/>
    <property type="evidence" value="ECO:0007669"/>
    <property type="project" value="InterPro"/>
</dbReference>
<dbReference type="InterPro" id="IPR036895">
    <property type="entry name" value="Uracil-DNA_glycosylase-like_sf"/>
</dbReference>
<evidence type="ECO:0000259" key="5">
    <source>
        <dbReference type="Pfam" id="PF03167"/>
    </source>
</evidence>
<keyword evidence="3" id="KW-0234">DNA repair</keyword>
<protein>
    <submittedName>
        <fullName evidence="6">Thp1</fullName>
    </submittedName>
</protein>
<dbReference type="PANTHER" id="PTHR12159:SF9">
    <property type="entry name" value="G_T MISMATCH-SPECIFIC THYMINE DNA GLYCOSYLASE"/>
    <property type="match status" value="1"/>
</dbReference>
<feature type="compositionally biased region" description="Polar residues" evidence="4">
    <location>
        <begin position="11"/>
        <end position="26"/>
    </location>
</feature>
<dbReference type="InterPro" id="IPR005122">
    <property type="entry name" value="Uracil-DNA_glycosylase-like"/>
</dbReference>
<feature type="compositionally biased region" description="Basic and acidic residues" evidence="4">
    <location>
        <begin position="1"/>
        <end position="10"/>
    </location>
</feature>
<dbReference type="EMBL" id="JAIHNG010000064">
    <property type="protein sequence ID" value="KAI5962889.1"/>
    <property type="molecule type" value="Genomic_DNA"/>
</dbReference>
<evidence type="ECO:0000256" key="4">
    <source>
        <dbReference type="SAM" id="MobiDB-lite"/>
    </source>
</evidence>
<dbReference type="RefSeq" id="XP_051610142.1">
    <property type="nucleotide sequence ID" value="XM_051750522.1"/>
</dbReference>
<keyword evidence="2" id="KW-0378">Hydrolase</keyword>
<comment type="caution">
    <text evidence="6">The sequence shown here is derived from an EMBL/GenBank/DDBJ whole genome shotgun (WGS) entry which is preliminary data.</text>
</comment>
<dbReference type="GO" id="GO:0004844">
    <property type="term" value="F:uracil DNA N-glycosylase activity"/>
    <property type="evidence" value="ECO:0007669"/>
    <property type="project" value="TreeGrafter"/>
</dbReference>
<proteinExistence type="predicted"/>
<evidence type="ECO:0000313" key="6">
    <source>
        <dbReference type="EMBL" id="KAI5962889.1"/>
    </source>
</evidence>
<gene>
    <name evidence="6" type="ORF">KGF57_001328</name>
</gene>